<proteinExistence type="predicted"/>
<keyword evidence="2" id="KW-0472">Membrane</keyword>
<evidence type="ECO:0000256" key="2">
    <source>
        <dbReference type="SAM" id="Phobius"/>
    </source>
</evidence>
<accession>A0A7S0N3U8</accession>
<feature type="transmembrane region" description="Helical" evidence="2">
    <location>
        <begin position="211"/>
        <end position="231"/>
    </location>
</feature>
<name>A0A7S0N3U8_9CHLO</name>
<feature type="region of interest" description="Disordered" evidence="1">
    <location>
        <begin position="62"/>
        <end position="88"/>
    </location>
</feature>
<feature type="transmembrane region" description="Helical" evidence="2">
    <location>
        <begin position="130"/>
        <end position="149"/>
    </location>
</feature>
<evidence type="ECO:0000313" key="3">
    <source>
        <dbReference type="EMBL" id="CAD8657363.1"/>
    </source>
</evidence>
<dbReference type="AlphaFoldDB" id="A0A7S0N3U8"/>
<keyword evidence="2" id="KW-1133">Transmembrane helix</keyword>
<evidence type="ECO:0000256" key="1">
    <source>
        <dbReference type="SAM" id="MobiDB-lite"/>
    </source>
</evidence>
<feature type="compositionally biased region" description="Polar residues" evidence="1">
    <location>
        <begin position="68"/>
        <end position="79"/>
    </location>
</feature>
<protein>
    <submittedName>
        <fullName evidence="3">Uncharacterized protein</fullName>
    </submittedName>
</protein>
<dbReference type="EMBL" id="HBFA01009274">
    <property type="protein sequence ID" value="CAD8657363.1"/>
    <property type="molecule type" value="Transcribed_RNA"/>
</dbReference>
<feature type="transmembrane region" description="Helical" evidence="2">
    <location>
        <begin position="169"/>
        <end position="190"/>
    </location>
</feature>
<reference evidence="3" key="1">
    <citation type="submission" date="2021-01" db="EMBL/GenBank/DDBJ databases">
        <authorList>
            <person name="Corre E."/>
            <person name="Pelletier E."/>
            <person name="Niang G."/>
            <person name="Scheremetjew M."/>
            <person name="Finn R."/>
            <person name="Kale V."/>
            <person name="Holt S."/>
            <person name="Cochrane G."/>
            <person name="Meng A."/>
            <person name="Brown T."/>
            <person name="Cohen L."/>
        </authorList>
    </citation>
    <scope>NUCLEOTIDE SEQUENCE</scope>
    <source>
        <strain evidence="3">CCMP722</strain>
    </source>
</reference>
<sequence>MSQQSASRLMRMTALQTHKMSLAAVKNVTAHPLSRGHPGQHRRCRTRNQSCPSRHIIRRTSVRCMADPNSNKSSSTGNATKDEPHQEVDEENLWEVFNAGREQGKVVGEVIKKRFNSPVVDDRGLPIADALVCISATAFVATVLLALGLPRPSWVVPAPWVPKWRSLPFVFPAIQHGSSLAVCWVLGALAGEAYESAAYNSTRREALLRTVRSGAFATGLLIMATQLMTYITFKTQGLPLFPGESIDGDFLLARIQTELMLDIFVQATALITWRQIRWSSSLPGSGDSSL</sequence>
<keyword evidence="2" id="KW-0812">Transmembrane</keyword>
<organism evidence="3">
    <name type="scientific">Pyramimonas obovata</name>
    <dbReference type="NCBI Taxonomy" id="1411642"/>
    <lineage>
        <taxon>Eukaryota</taxon>
        <taxon>Viridiplantae</taxon>
        <taxon>Chlorophyta</taxon>
        <taxon>Pyramimonadophyceae</taxon>
        <taxon>Pyramimonadales</taxon>
        <taxon>Pyramimonadaceae</taxon>
        <taxon>Pyramimonas</taxon>
        <taxon>Pyramimonas incertae sedis</taxon>
    </lineage>
</organism>
<gene>
    <name evidence="3" type="ORF">POBO1169_LOCUS4888</name>
</gene>